<dbReference type="GeneID" id="94847456"/>
<sequence>MITSNMDIVIPENYRAIMFHSVYLQGVNPSLKIPNFYGLLLEHQKYEKKITTKFNKNLNITKYNQHFRRKEKSNNKAQKLNENSQYIIINELNIDQGASTTTSNIQVNNKLILKAGSSISSYFIGFQSDATVEVYYSKNGMQPVLITTDESITKIPNSINFIKDDSSTNGDYPKFIRIMKIDPNDFESIKFDDNNNNYVAEFSAGYYSVVRQQTEYLTIIVYSLVAFASLIVLIAIIVFVVKFVVKRKSAHLRDSNLLDQADEKNTDYL</sequence>
<name>A0A1J4J473_9EUKA</name>
<dbReference type="Proteomes" id="UP000179807">
    <property type="component" value="Unassembled WGS sequence"/>
</dbReference>
<keyword evidence="1" id="KW-0472">Membrane</keyword>
<proteinExistence type="predicted"/>
<evidence type="ECO:0000313" key="2">
    <source>
        <dbReference type="EMBL" id="OHS94162.1"/>
    </source>
</evidence>
<dbReference type="AlphaFoldDB" id="A0A1J4J473"/>
<evidence type="ECO:0000256" key="1">
    <source>
        <dbReference type="SAM" id="Phobius"/>
    </source>
</evidence>
<protein>
    <submittedName>
        <fullName evidence="2">Uncharacterized protein</fullName>
    </submittedName>
</protein>
<reference evidence="2" key="1">
    <citation type="submission" date="2016-10" db="EMBL/GenBank/DDBJ databases">
        <authorList>
            <person name="Benchimol M."/>
            <person name="Almeida L.G."/>
            <person name="Vasconcelos A.T."/>
            <person name="Perreira-Neves A."/>
            <person name="Rosa I.A."/>
            <person name="Tasca T."/>
            <person name="Bogo M.R."/>
            <person name="de Souza W."/>
        </authorList>
    </citation>
    <scope>NUCLEOTIDE SEQUENCE [LARGE SCALE GENOMIC DNA]</scope>
    <source>
        <strain evidence="2">K</strain>
    </source>
</reference>
<organism evidence="2 3">
    <name type="scientific">Tritrichomonas foetus</name>
    <dbReference type="NCBI Taxonomy" id="1144522"/>
    <lineage>
        <taxon>Eukaryota</taxon>
        <taxon>Metamonada</taxon>
        <taxon>Parabasalia</taxon>
        <taxon>Tritrichomonadida</taxon>
        <taxon>Tritrichomonadidae</taxon>
        <taxon>Tritrichomonas</taxon>
    </lineage>
</organism>
<gene>
    <name evidence="2" type="ORF">TRFO_39612</name>
</gene>
<keyword evidence="3" id="KW-1185">Reference proteome</keyword>
<comment type="caution">
    <text evidence="2">The sequence shown here is derived from an EMBL/GenBank/DDBJ whole genome shotgun (WGS) entry which is preliminary data.</text>
</comment>
<keyword evidence="1" id="KW-0812">Transmembrane</keyword>
<feature type="transmembrane region" description="Helical" evidence="1">
    <location>
        <begin position="219"/>
        <end position="245"/>
    </location>
</feature>
<evidence type="ECO:0000313" key="3">
    <source>
        <dbReference type="Proteomes" id="UP000179807"/>
    </source>
</evidence>
<accession>A0A1J4J473</accession>
<dbReference type="VEuPathDB" id="TrichDB:TRFO_39612"/>
<keyword evidence="1" id="KW-1133">Transmembrane helix</keyword>
<dbReference type="EMBL" id="MLAK01001341">
    <property type="protein sequence ID" value="OHS94162.1"/>
    <property type="molecule type" value="Genomic_DNA"/>
</dbReference>
<dbReference type="RefSeq" id="XP_068347299.1">
    <property type="nucleotide sequence ID" value="XM_068512752.1"/>
</dbReference>